<protein>
    <submittedName>
        <fullName evidence="2">Uncharacterized protein</fullName>
    </submittedName>
</protein>
<sequence length="78" mass="8210">MSSASTRARSGARRSPSSTRSAPPTPPSMWTPTCLALSSSSFPVARIGMGFVMWSTRVCTRLLVELASSGGEHKGLIV</sequence>
<dbReference type="Gramene" id="OB02G24140.1">
    <property type="protein sequence ID" value="OB02G24140.1"/>
    <property type="gene ID" value="OB02G24140"/>
</dbReference>
<feature type="region of interest" description="Disordered" evidence="1">
    <location>
        <begin position="1"/>
        <end position="32"/>
    </location>
</feature>
<reference evidence="2" key="1">
    <citation type="submission" date="2013-04" db="UniProtKB">
        <authorList>
            <consortium name="EnsemblPlants"/>
        </authorList>
    </citation>
    <scope>IDENTIFICATION</scope>
</reference>
<name>J3LCP7_ORYBR</name>
<dbReference type="HOGENOM" id="CLU_2625892_0_0_1"/>
<dbReference type="EnsemblPlants" id="OB02G24140.1">
    <property type="protein sequence ID" value="OB02G24140.1"/>
    <property type="gene ID" value="OB02G24140"/>
</dbReference>
<accession>J3LCP7</accession>
<proteinExistence type="predicted"/>
<evidence type="ECO:0000313" key="3">
    <source>
        <dbReference type="Proteomes" id="UP000006038"/>
    </source>
</evidence>
<feature type="compositionally biased region" description="Low complexity" evidence="1">
    <location>
        <begin position="1"/>
        <end position="22"/>
    </location>
</feature>
<dbReference type="Proteomes" id="UP000006038">
    <property type="component" value="Unassembled WGS sequence"/>
</dbReference>
<evidence type="ECO:0000256" key="1">
    <source>
        <dbReference type="SAM" id="MobiDB-lite"/>
    </source>
</evidence>
<keyword evidence="3" id="KW-1185">Reference proteome</keyword>
<evidence type="ECO:0000313" key="2">
    <source>
        <dbReference type="EnsemblPlants" id="OB02G24140.1"/>
    </source>
</evidence>
<dbReference type="AlphaFoldDB" id="J3LCP7"/>
<organism evidence="2">
    <name type="scientific">Oryza brachyantha</name>
    <name type="common">malo sina</name>
    <dbReference type="NCBI Taxonomy" id="4533"/>
    <lineage>
        <taxon>Eukaryota</taxon>
        <taxon>Viridiplantae</taxon>
        <taxon>Streptophyta</taxon>
        <taxon>Embryophyta</taxon>
        <taxon>Tracheophyta</taxon>
        <taxon>Spermatophyta</taxon>
        <taxon>Magnoliopsida</taxon>
        <taxon>Liliopsida</taxon>
        <taxon>Poales</taxon>
        <taxon>Poaceae</taxon>
        <taxon>BOP clade</taxon>
        <taxon>Oryzoideae</taxon>
        <taxon>Oryzeae</taxon>
        <taxon>Oryzinae</taxon>
        <taxon>Oryza</taxon>
    </lineage>
</organism>